<protein>
    <submittedName>
        <fullName evidence="2">Uncharacterized protein</fullName>
    </submittedName>
</protein>
<evidence type="ECO:0000256" key="1">
    <source>
        <dbReference type="SAM" id="MobiDB-lite"/>
    </source>
</evidence>
<dbReference type="Proteomes" id="UP000807504">
    <property type="component" value="Unassembled WGS sequence"/>
</dbReference>
<dbReference type="EMBL" id="JABXBU010001863">
    <property type="protein sequence ID" value="KAF8781749.1"/>
    <property type="molecule type" value="Genomic_DNA"/>
</dbReference>
<evidence type="ECO:0000313" key="2">
    <source>
        <dbReference type="EMBL" id="KAF8781749.1"/>
    </source>
</evidence>
<comment type="caution">
    <text evidence="2">The sequence shown here is derived from an EMBL/GenBank/DDBJ whole genome shotgun (WGS) entry which is preliminary data.</text>
</comment>
<sequence>MPQPHQTPKRKGKSLISEEFPFTLVIRDGIFPSSRLPLNRRRVSERSGPRSPKEELRATRMHGHVRQIQVRPLGRSVRRML</sequence>
<reference evidence="2" key="1">
    <citation type="journal article" date="2020" name="bioRxiv">
        <title>Chromosome-level reference genome of the European wasp spider Argiope bruennichi: a resource for studies on range expansion and evolutionary adaptation.</title>
        <authorList>
            <person name="Sheffer M.M."/>
            <person name="Hoppe A."/>
            <person name="Krehenwinkel H."/>
            <person name="Uhl G."/>
            <person name="Kuss A.W."/>
            <person name="Jensen L."/>
            <person name="Jensen C."/>
            <person name="Gillespie R.G."/>
            <person name="Hoff K.J."/>
            <person name="Prost S."/>
        </authorList>
    </citation>
    <scope>NUCLEOTIDE SEQUENCE</scope>
</reference>
<feature type="compositionally biased region" description="Basic and acidic residues" evidence="1">
    <location>
        <begin position="42"/>
        <end position="58"/>
    </location>
</feature>
<dbReference type="AlphaFoldDB" id="A0A8T0EYC9"/>
<name>A0A8T0EYC9_ARGBR</name>
<organism evidence="2 3">
    <name type="scientific">Argiope bruennichi</name>
    <name type="common">Wasp spider</name>
    <name type="synonym">Aranea bruennichi</name>
    <dbReference type="NCBI Taxonomy" id="94029"/>
    <lineage>
        <taxon>Eukaryota</taxon>
        <taxon>Metazoa</taxon>
        <taxon>Ecdysozoa</taxon>
        <taxon>Arthropoda</taxon>
        <taxon>Chelicerata</taxon>
        <taxon>Arachnida</taxon>
        <taxon>Araneae</taxon>
        <taxon>Araneomorphae</taxon>
        <taxon>Entelegynae</taxon>
        <taxon>Araneoidea</taxon>
        <taxon>Araneidae</taxon>
        <taxon>Argiope</taxon>
    </lineage>
</organism>
<evidence type="ECO:0000313" key="3">
    <source>
        <dbReference type="Proteomes" id="UP000807504"/>
    </source>
</evidence>
<keyword evidence="3" id="KW-1185">Reference proteome</keyword>
<accession>A0A8T0EYC9</accession>
<feature type="region of interest" description="Disordered" evidence="1">
    <location>
        <begin position="40"/>
        <end position="63"/>
    </location>
</feature>
<gene>
    <name evidence="2" type="ORF">HNY73_012114</name>
</gene>
<proteinExistence type="predicted"/>
<reference evidence="2" key="2">
    <citation type="submission" date="2020-06" db="EMBL/GenBank/DDBJ databases">
        <authorList>
            <person name="Sheffer M."/>
        </authorList>
    </citation>
    <scope>NUCLEOTIDE SEQUENCE</scope>
</reference>